<keyword evidence="4" id="KW-1185">Reference proteome</keyword>
<feature type="region of interest" description="Disordered" evidence="2">
    <location>
        <begin position="173"/>
        <end position="198"/>
    </location>
</feature>
<feature type="region of interest" description="Disordered" evidence="2">
    <location>
        <begin position="123"/>
        <end position="143"/>
    </location>
</feature>
<organism evidence="3 4">
    <name type="scientific">Demequina sediminis</name>
    <dbReference type="NCBI Taxonomy" id="1930058"/>
    <lineage>
        <taxon>Bacteria</taxon>
        <taxon>Bacillati</taxon>
        <taxon>Actinomycetota</taxon>
        <taxon>Actinomycetes</taxon>
        <taxon>Micrococcales</taxon>
        <taxon>Demequinaceae</taxon>
        <taxon>Demequina</taxon>
    </lineage>
</organism>
<dbReference type="InterPro" id="IPR009045">
    <property type="entry name" value="Zn_M74/Hedgehog-like"/>
</dbReference>
<dbReference type="EMBL" id="BAABRR010000001">
    <property type="protein sequence ID" value="GAA5517958.1"/>
    <property type="molecule type" value="Genomic_DNA"/>
</dbReference>
<feature type="coiled-coil region" evidence="1">
    <location>
        <begin position="218"/>
        <end position="248"/>
    </location>
</feature>
<evidence type="ECO:0000313" key="4">
    <source>
        <dbReference type="Proteomes" id="UP001426770"/>
    </source>
</evidence>
<evidence type="ECO:0000313" key="3">
    <source>
        <dbReference type="EMBL" id="GAA5517958.1"/>
    </source>
</evidence>
<keyword evidence="1" id="KW-0175">Coiled coil</keyword>
<gene>
    <name evidence="3" type="ORF">Lsed01_00375</name>
</gene>
<dbReference type="RefSeq" id="WP_345378251.1">
    <property type="nucleotide sequence ID" value="NZ_BAABRR010000001.1"/>
</dbReference>
<accession>A0ABP9WDR3</accession>
<dbReference type="Gene3D" id="3.30.1380.10">
    <property type="match status" value="1"/>
</dbReference>
<name>A0ABP9WDR3_9MICO</name>
<dbReference type="CDD" id="cd14814">
    <property type="entry name" value="Peptidase_M15"/>
    <property type="match status" value="1"/>
</dbReference>
<dbReference type="SUPFAM" id="SSF55166">
    <property type="entry name" value="Hedgehog/DD-peptidase"/>
    <property type="match status" value="1"/>
</dbReference>
<protein>
    <recommendedName>
        <fullName evidence="5">Peptidase M15B domain-containing protein</fullName>
    </recommendedName>
</protein>
<dbReference type="Proteomes" id="UP001426770">
    <property type="component" value="Unassembled WGS sequence"/>
</dbReference>
<proteinExistence type="predicted"/>
<feature type="compositionally biased region" description="Pro residues" evidence="2">
    <location>
        <begin position="129"/>
        <end position="138"/>
    </location>
</feature>
<reference evidence="3 4" key="1">
    <citation type="submission" date="2024-02" db="EMBL/GenBank/DDBJ databases">
        <title>Lysinimicrobium sediminis NBRC 112286.</title>
        <authorList>
            <person name="Ichikawa N."/>
            <person name="Katano-Makiyama Y."/>
            <person name="Hidaka K."/>
        </authorList>
    </citation>
    <scope>NUCLEOTIDE SEQUENCE [LARGE SCALE GENOMIC DNA]</scope>
    <source>
        <strain evidence="3 4">NBRC 112286</strain>
    </source>
</reference>
<feature type="compositionally biased region" description="Low complexity" evidence="2">
    <location>
        <begin position="188"/>
        <end position="197"/>
    </location>
</feature>
<evidence type="ECO:0000256" key="1">
    <source>
        <dbReference type="SAM" id="Coils"/>
    </source>
</evidence>
<sequence length="556" mass="57062">MPPAATPTRRPTRGPARWQTATAVAVTCFMGGLAVAMGAHEHRVDSAVEEARVQALALAESKAALEASLERASDAADVALSLRDPEVSSAAAGVSRAAASAAHTALANDVAVTGASILPPTWAMAPLESEPPPGPFAPVGPAAGDAAAGAIAVSSQRPVSAQELVMVPTVAPTAASTRPGTPPPSPTAAPSEDAASTLDPGAVDVTTVVEDPSVIRVLEGEVEDLESVERAVARLEEASVELAASARRVDGTTAVLEATTAAAALEEANLSLDARLAAVAVAVDATDAMIAAVGGRLVDNSAAHELAQARDDLALVPQSEIDRADPDAVATATEALDVAEQSLSAAQVRFAASHEAWNERENSRRDAVNASRIASYRDTLAAAEASLRADYLAASARHQDGWEGRPAGMSYANGLLPSSALCDLSFAPGEVLHCDAAAALERADSAYFAQTGTHLEVSSSYRSYGAQVATRYTKGGLAARPGTSNHGWGLAADFEPASAAWLRTHGEAYGWVHPRWARVGGAKPESWHLEYVAPGVELDAPRKPDLLDHVASMLAG</sequence>
<comment type="caution">
    <text evidence="3">The sequence shown here is derived from an EMBL/GenBank/DDBJ whole genome shotgun (WGS) entry which is preliminary data.</text>
</comment>
<evidence type="ECO:0000256" key="2">
    <source>
        <dbReference type="SAM" id="MobiDB-lite"/>
    </source>
</evidence>
<evidence type="ECO:0008006" key="5">
    <source>
        <dbReference type="Google" id="ProtNLM"/>
    </source>
</evidence>